<evidence type="ECO:0000256" key="7">
    <source>
        <dbReference type="SAM" id="MobiDB-lite"/>
    </source>
</evidence>
<dbReference type="EMBL" id="CP018791">
    <property type="protein sequence ID" value="ARR02880.1"/>
    <property type="molecule type" value="Genomic_DNA"/>
</dbReference>
<feature type="compositionally biased region" description="Low complexity" evidence="7">
    <location>
        <begin position="122"/>
        <end position="141"/>
    </location>
</feature>
<keyword evidence="6 8" id="KW-0472">Membrane</keyword>
<evidence type="ECO:0000256" key="5">
    <source>
        <dbReference type="ARBA" id="ARBA00022989"/>
    </source>
</evidence>
<keyword evidence="5 8" id="KW-1133">Transmembrane helix</keyword>
<keyword evidence="3" id="KW-1003">Cell membrane</keyword>
<sequence length="402" mass="44150">MATEDQIQDNSEITQTNVNSKKYLIVAIAIFGLLLGGTALFSIFGKNQTDEPVAKESTSQVTRDIMNKTVHAQAKENNTDIITAIKEDTVISNSDETEAVTNNRPISIKPSVYKSSSLLISSDKSRNSGSGNSDSSGSNNGVLDMNDPCVVYDETQNKFRKLDPQECQARTEQGITSKYYSKKEVQNDPYDVGVYKASIAQKNNFNPSLTLPEGTFIPCSLNTKVVTQIAGQISCTVTNNIYSSNGQVLLIEKGSKVSGSFKSGELNDGMNRIFVVWNNVRTPTNIDIPVNSGASDTLGGTGLEGWVDHHYFTRFGTAILVSVIDDAMGALVDRYIRKPNVNAESNYDATANTRETAKEIAKSVLDQFKNIKPTLYRNHGDLVGIYVNRDIDFSNVYSLEWR</sequence>
<dbReference type="Proteomes" id="UP000194265">
    <property type="component" value="Chromosome"/>
</dbReference>
<dbReference type="CDD" id="cd16429">
    <property type="entry name" value="VirB10"/>
    <property type="match status" value="1"/>
</dbReference>
<reference evidence="9 10" key="1">
    <citation type="journal article" date="2017" name="Genome Biol. Evol.">
        <title>Comparative Genomic Analysis Identifies a Campylobacter Clade Deficient in Selenium Metabolism.</title>
        <authorList>
            <person name="Miller W.G."/>
            <person name="Yee E."/>
            <person name="Lopes B.S."/>
            <person name="Chapman M.H."/>
            <person name="Huynh S."/>
            <person name="Bono J.L."/>
            <person name="Parker C.T."/>
            <person name="Strachan N.J.C."/>
            <person name="Forbes K.J."/>
        </authorList>
    </citation>
    <scope>NUCLEOTIDE SEQUENCE [LARGE SCALE GENOMIC DNA]</scope>
    <source>
        <strain evidence="9 10">RM8964</strain>
    </source>
</reference>
<dbReference type="InterPro" id="IPR005498">
    <property type="entry name" value="T4SS_VirB10/TraB/TrbI"/>
</dbReference>
<dbReference type="Pfam" id="PF03743">
    <property type="entry name" value="TrbI"/>
    <property type="match status" value="1"/>
</dbReference>
<dbReference type="AlphaFoldDB" id="A0A1X9T302"/>
<evidence type="ECO:0000256" key="6">
    <source>
        <dbReference type="ARBA" id="ARBA00023136"/>
    </source>
</evidence>
<keyword evidence="4 8" id="KW-0812">Transmembrane</keyword>
<name>A0A1X9T302_9BACT</name>
<dbReference type="OrthoDB" id="9807354at2"/>
<evidence type="ECO:0000256" key="1">
    <source>
        <dbReference type="ARBA" id="ARBA00004162"/>
    </source>
</evidence>
<dbReference type="InterPro" id="IPR047695">
    <property type="entry name" value="T4SS_VirB10/PtlG"/>
</dbReference>
<dbReference type="RefSeq" id="WP_086334051.1">
    <property type="nucleotide sequence ID" value="NZ_CP018791.1"/>
</dbReference>
<comment type="subcellular location">
    <subcellularLocation>
        <location evidence="1">Cell membrane</location>
        <topology evidence="1">Single-pass membrane protein</topology>
    </subcellularLocation>
</comment>
<dbReference type="Gene3D" id="2.40.128.260">
    <property type="entry name" value="Type IV secretion system, VirB10/TraB/TrbI"/>
    <property type="match status" value="2"/>
</dbReference>
<evidence type="ECO:0000256" key="8">
    <source>
        <dbReference type="SAM" id="Phobius"/>
    </source>
</evidence>
<evidence type="ECO:0000256" key="4">
    <source>
        <dbReference type="ARBA" id="ARBA00022692"/>
    </source>
</evidence>
<dbReference type="InterPro" id="IPR042217">
    <property type="entry name" value="T4SS_VirB10/TrbI"/>
</dbReference>
<evidence type="ECO:0000313" key="9">
    <source>
        <dbReference type="EMBL" id="ARR02880.1"/>
    </source>
</evidence>
<feature type="transmembrane region" description="Helical" evidence="8">
    <location>
        <begin position="23"/>
        <end position="44"/>
    </location>
</feature>
<evidence type="ECO:0000256" key="2">
    <source>
        <dbReference type="ARBA" id="ARBA00010265"/>
    </source>
</evidence>
<dbReference type="NCBIfam" id="NF038091">
    <property type="entry name" value="T4SS_VirB10"/>
    <property type="match status" value="1"/>
</dbReference>
<evidence type="ECO:0000256" key="3">
    <source>
        <dbReference type="ARBA" id="ARBA00022475"/>
    </source>
</evidence>
<feature type="region of interest" description="Disordered" evidence="7">
    <location>
        <begin position="122"/>
        <end position="143"/>
    </location>
</feature>
<dbReference type="STRING" id="1660074.CVIC8964_1501"/>
<comment type="similarity">
    <text evidence="2">Belongs to the TrbI/VirB10 family.</text>
</comment>
<protein>
    <submittedName>
        <fullName evidence="9">Type IV secretion system, translocation pore protein VirB10</fullName>
    </submittedName>
</protein>
<organism evidence="9 10">
    <name type="scientific">Campylobacter vicugnae</name>
    <dbReference type="NCBI Taxonomy" id="1660076"/>
    <lineage>
        <taxon>Bacteria</taxon>
        <taxon>Pseudomonadati</taxon>
        <taxon>Campylobacterota</taxon>
        <taxon>Epsilonproteobacteria</taxon>
        <taxon>Campylobacterales</taxon>
        <taxon>Campylobacteraceae</taxon>
        <taxon>Campylobacter</taxon>
    </lineage>
</organism>
<accession>A0A1X9T302</accession>
<proteinExistence type="inferred from homology"/>
<gene>
    <name evidence="9" type="ORF">CVIC8964_1501</name>
</gene>
<dbReference type="GO" id="GO:0005886">
    <property type="term" value="C:plasma membrane"/>
    <property type="evidence" value="ECO:0007669"/>
    <property type="project" value="UniProtKB-SubCell"/>
</dbReference>
<evidence type="ECO:0000313" key="10">
    <source>
        <dbReference type="Proteomes" id="UP000194265"/>
    </source>
</evidence>